<protein>
    <submittedName>
        <fullName evidence="2">Uncharacterized protein</fullName>
    </submittedName>
</protein>
<evidence type="ECO:0000313" key="2">
    <source>
        <dbReference type="EMBL" id="CAH0395846.1"/>
    </source>
</evidence>
<accession>A0A9P0AM95</accession>
<dbReference type="EMBL" id="OU963870">
    <property type="protein sequence ID" value="CAH0395846.1"/>
    <property type="molecule type" value="Genomic_DNA"/>
</dbReference>
<dbReference type="Proteomes" id="UP001152759">
    <property type="component" value="Chromosome 9"/>
</dbReference>
<sequence>MRLETNLLSVSFISDVFCGIVILPLCLFTLVNSSPQTHAANAYVEALTKFESCDNVGTFANFLFAIKSMAASFEIWRPDEFSALLWAFPSTRRDLFPHSQYKMRDNLLIPGRFDVLLLSHNQTLFAMTVRGRHGARASLQCLVKHFGNTSTVDYPFKSGRQPVKRKILVGFGYSQLQKAWQVSGMYLNDTSDLLRAIGLTV</sequence>
<keyword evidence="3" id="KW-1185">Reference proteome</keyword>
<dbReference type="AlphaFoldDB" id="A0A9P0AM95"/>
<name>A0A9P0AM95_BEMTA</name>
<evidence type="ECO:0000256" key="1">
    <source>
        <dbReference type="SAM" id="Phobius"/>
    </source>
</evidence>
<feature type="transmembrane region" description="Helical" evidence="1">
    <location>
        <begin position="7"/>
        <end position="31"/>
    </location>
</feature>
<keyword evidence="1" id="KW-0472">Membrane</keyword>
<evidence type="ECO:0000313" key="3">
    <source>
        <dbReference type="Proteomes" id="UP001152759"/>
    </source>
</evidence>
<keyword evidence="1" id="KW-0812">Transmembrane</keyword>
<reference evidence="2" key="1">
    <citation type="submission" date="2021-12" db="EMBL/GenBank/DDBJ databases">
        <authorList>
            <person name="King R."/>
        </authorList>
    </citation>
    <scope>NUCLEOTIDE SEQUENCE</scope>
</reference>
<gene>
    <name evidence="2" type="ORF">BEMITA_LOCUS13981</name>
</gene>
<organism evidence="2 3">
    <name type="scientific">Bemisia tabaci</name>
    <name type="common">Sweetpotato whitefly</name>
    <name type="synonym">Aleurodes tabaci</name>
    <dbReference type="NCBI Taxonomy" id="7038"/>
    <lineage>
        <taxon>Eukaryota</taxon>
        <taxon>Metazoa</taxon>
        <taxon>Ecdysozoa</taxon>
        <taxon>Arthropoda</taxon>
        <taxon>Hexapoda</taxon>
        <taxon>Insecta</taxon>
        <taxon>Pterygota</taxon>
        <taxon>Neoptera</taxon>
        <taxon>Paraneoptera</taxon>
        <taxon>Hemiptera</taxon>
        <taxon>Sternorrhyncha</taxon>
        <taxon>Aleyrodoidea</taxon>
        <taxon>Aleyrodidae</taxon>
        <taxon>Aleyrodinae</taxon>
        <taxon>Bemisia</taxon>
    </lineage>
</organism>
<proteinExistence type="predicted"/>
<keyword evidence="1" id="KW-1133">Transmembrane helix</keyword>